<dbReference type="EMBL" id="OZ034818">
    <property type="protein sequence ID" value="CAL1390091.1"/>
    <property type="molecule type" value="Genomic_DNA"/>
</dbReference>
<proteinExistence type="predicted"/>
<evidence type="ECO:0000313" key="2">
    <source>
        <dbReference type="Proteomes" id="UP001497516"/>
    </source>
</evidence>
<organism evidence="1 2">
    <name type="scientific">Linum trigynum</name>
    <dbReference type="NCBI Taxonomy" id="586398"/>
    <lineage>
        <taxon>Eukaryota</taxon>
        <taxon>Viridiplantae</taxon>
        <taxon>Streptophyta</taxon>
        <taxon>Embryophyta</taxon>
        <taxon>Tracheophyta</taxon>
        <taxon>Spermatophyta</taxon>
        <taxon>Magnoliopsida</taxon>
        <taxon>eudicotyledons</taxon>
        <taxon>Gunneridae</taxon>
        <taxon>Pentapetalae</taxon>
        <taxon>rosids</taxon>
        <taxon>fabids</taxon>
        <taxon>Malpighiales</taxon>
        <taxon>Linaceae</taxon>
        <taxon>Linum</taxon>
    </lineage>
</organism>
<name>A0AAV2EVV3_9ROSI</name>
<sequence>MDPFKIPLLHLFKVMRRTLNKKKSGLSKKSSQVTRVLFAKRWRMTFLKLETMKKKTESWWRYITESSQISIDYLTKIGL</sequence>
<keyword evidence="2" id="KW-1185">Reference proteome</keyword>
<reference evidence="1 2" key="1">
    <citation type="submission" date="2024-04" db="EMBL/GenBank/DDBJ databases">
        <authorList>
            <person name="Fracassetti M."/>
        </authorList>
    </citation>
    <scope>NUCLEOTIDE SEQUENCE [LARGE SCALE GENOMIC DNA]</scope>
</reference>
<accession>A0AAV2EVV3</accession>
<dbReference type="Proteomes" id="UP001497516">
    <property type="component" value="Chromosome 5"/>
</dbReference>
<gene>
    <name evidence="1" type="ORF">LTRI10_LOCUS30900</name>
</gene>
<evidence type="ECO:0000313" key="1">
    <source>
        <dbReference type="EMBL" id="CAL1390091.1"/>
    </source>
</evidence>
<dbReference type="AlphaFoldDB" id="A0AAV2EVV3"/>
<protein>
    <submittedName>
        <fullName evidence="1">Uncharacterized protein</fullName>
    </submittedName>
</protein>